<dbReference type="EMBL" id="JANBPG010000631">
    <property type="protein sequence ID" value="KAJ1894920.1"/>
    <property type="molecule type" value="Genomic_DNA"/>
</dbReference>
<accession>A0ACC1IFR0</accession>
<sequence length="1118" mass="124178">MEIQIADEPATATATATATANFNTPALRLKRKLTVEYRTLSIQMGMHNQSRYQRPTASQSFFAKLQMWLYCKLHIHGAHAQHQTDYSNQQNRLNSNADELSSLKFHLDTVNQTLAKFGTSPIQGLEDAAVKRRRERDGPNTLSSPPNRIFLKIFEWLFSGFCPLLWIAAIFVWISWKPLGKPSNPQYLALGISLIVVIALQASFSAWQEWTTSRVMASISTMLPTETMVIRNGELVKIIAGELVQGDIVHVRGGDKVPADLRLIEVTCDLRFDRSMLTGESDATVATVSYTDENYLETQNIAVMGTHVTQGSGIGIVVATGNSTVMGRIARMTASKKPERTLLQIEITRFVTIVAILSLLVGITLIIIWAVWLQKSFPTFLLISDALVNSAGVIVAFVPDGLPICLTLTLTLIAKRMQRQNVLVKNLTTVETLGSVNVICSDKTGTLTCNRMSVVNAGFLDAVFTPDALRQQCASGKGFTAAQRLYETAALCNSASFDPATTGLPIDERSIIGDATDSSILRFAENICPVSRLCGEYCKLFEVPFNSKNKWMLSLQQNVVASNSVLLPQPPPLLLVKGAPDVLLPRCSTIQDASGQIHPLNTENIERLQGLQYQWSELGQRVLMLCRREFLDTNPFAGLEDDQAELERVAFIHNCNLCVVGLVSIEDPPRKEIPHVVDTCRRAGIRMFMVTGDFALTATAIARQCHIITNDRVDTIEDVHTGLLECVQNTFSSAANNMLPLDKDNSPLVSAVTRHEDNFCSLVLSGSEFNGLQNEHWDIICAYGEIVFARTTPEQKLRIVQELRRRDFYVAVTGDGVNDSPALKAAHIGVAMGGGSEVAKEAADMVLLDNNFASIIVAIENGRLVFENLKKVLIYLMPAGSFSEFIPMLLNMVLGVPLPLSVIFMVLICMLTDVWASISLMYESSESDIMLRAPRNPKREHLVDLKFFGQAYGFIGLLEALSAHIIFFVFMYWYGGFTPGDLFLAFDKWTLGDFHGKGQATLNLLLRTGQSIHFLTLVILQWGNMFATRTRRLSVFQQNPLWGPTRNLRLLAAIPFTLGVVFLFCYIGWFNRIFGTAHIPLPFFFIPIPFALFILCMDELRKLVLRTRPSSIVARAAW</sequence>
<organism evidence="1 2">
    <name type="scientific">Kickxella alabastrina</name>
    <dbReference type="NCBI Taxonomy" id="61397"/>
    <lineage>
        <taxon>Eukaryota</taxon>
        <taxon>Fungi</taxon>
        <taxon>Fungi incertae sedis</taxon>
        <taxon>Zoopagomycota</taxon>
        <taxon>Kickxellomycotina</taxon>
        <taxon>Kickxellomycetes</taxon>
        <taxon>Kickxellales</taxon>
        <taxon>Kickxellaceae</taxon>
        <taxon>Kickxella</taxon>
    </lineage>
</organism>
<keyword evidence="2" id="KW-1185">Reference proteome</keyword>
<protein>
    <submittedName>
        <fullName evidence="1">Uncharacterized protein</fullName>
    </submittedName>
</protein>
<dbReference type="Proteomes" id="UP001150581">
    <property type="component" value="Unassembled WGS sequence"/>
</dbReference>
<evidence type="ECO:0000313" key="1">
    <source>
        <dbReference type="EMBL" id="KAJ1894920.1"/>
    </source>
</evidence>
<evidence type="ECO:0000313" key="2">
    <source>
        <dbReference type="Proteomes" id="UP001150581"/>
    </source>
</evidence>
<proteinExistence type="predicted"/>
<reference evidence="1" key="1">
    <citation type="submission" date="2022-07" db="EMBL/GenBank/DDBJ databases">
        <title>Phylogenomic reconstructions and comparative analyses of Kickxellomycotina fungi.</title>
        <authorList>
            <person name="Reynolds N.K."/>
            <person name="Stajich J.E."/>
            <person name="Barry K."/>
            <person name="Grigoriev I.V."/>
            <person name="Crous P."/>
            <person name="Smith M.E."/>
        </authorList>
    </citation>
    <scope>NUCLEOTIDE SEQUENCE</scope>
    <source>
        <strain evidence="1">Benny 63K</strain>
    </source>
</reference>
<name>A0ACC1IFR0_9FUNG</name>
<gene>
    <name evidence="1" type="ORF">LPJ66_004897</name>
</gene>
<comment type="caution">
    <text evidence="1">The sequence shown here is derived from an EMBL/GenBank/DDBJ whole genome shotgun (WGS) entry which is preliminary data.</text>
</comment>